<organism evidence="1 2">
    <name type="scientific">Ambrosiozyma monospora</name>
    <name type="common">Yeast</name>
    <name type="synonym">Endomycopsis monosporus</name>
    <dbReference type="NCBI Taxonomy" id="43982"/>
    <lineage>
        <taxon>Eukaryota</taxon>
        <taxon>Fungi</taxon>
        <taxon>Dikarya</taxon>
        <taxon>Ascomycota</taxon>
        <taxon>Saccharomycotina</taxon>
        <taxon>Pichiomycetes</taxon>
        <taxon>Pichiales</taxon>
        <taxon>Pichiaceae</taxon>
        <taxon>Ambrosiozyma</taxon>
    </lineage>
</organism>
<keyword evidence="2" id="KW-1185">Reference proteome</keyword>
<name>A0ACB5STW5_AMBMO</name>
<evidence type="ECO:0000313" key="2">
    <source>
        <dbReference type="Proteomes" id="UP001165064"/>
    </source>
</evidence>
<sequence>MEGFFSFVQSSRISETLESLRVSFEKAMVVPTVFWRNFILHLENLRESIITGYNSVPDMIVNQFPFHLVFLRILNCGDDVGRIVLNGVDKALKHLEAQGVGCITFEEEQNVKTIVISEDEPDGVEEVWTQESNDLDSPVYVWKCVTPAKIAVDSSWSLYK</sequence>
<proteinExistence type="predicted"/>
<protein>
    <submittedName>
        <fullName evidence="1">Unnamed protein product</fullName>
    </submittedName>
</protein>
<accession>A0ACB5STW5</accession>
<dbReference type="Proteomes" id="UP001165064">
    <property type="component" value="Unassembled WGS sequence"/>
</dbReference>
<evidence type="ECO:0000313" key="1">
    <source>
        <dbReference type="EMBL" id="GME71517.1"/>
    </source>
</evidence>
<dbReference type="EMBL" id="BSXS01000224">
    <property type="protein sequence ID" value="GME71517.1"/>
    <property type="molecule type" value="Genomic_DNA"/>
</dbReference>
<reference evidence="1" key="1">
    <citation type="submission" date="2023-04" db="EMBL/GenBank/DDBJ databases">
        <title>Ambrosiozyma monospora NBRC 10751.</title>
        <authorList>
            <person name="Ichikawa N."/>
            <person name="Sato H."/>
            <person name="Tonouchi N."/>
        </authorList>
    </citation>
    <scope>NUCLEOTIDE SEQUENCE</scope>
    <source>
        <strain evidence="1">NBRC 10751</strain>
    </source>
</reference>
<gene>
    <name evidence="1" type="ORF">Amon02_000061200</name>
</gene>
<comment type="caution">
    <text evidence="1">The sequence shown here is derived from an EMBL/GenBank/DDBJ whole genome shotgun (WGS) entry which is preliminary data.</text>
</comment>